<evidence type="ECO:0000313" key="2">
    <source>
        <dbReference type="EMBL" id="MDE1359165.1"/>
    </source>
</evidence>
<dbReference type="EMBL" id="JAKNAP010000157">
    <property type="protein sequence ID" value="MDE1359165.1"/>
    <property type="molecule type" value="Genomic_DNA"/>
</dbReference>
<name>A0A9X4J5D3_9VIBR</name>
<organism evidence="2 3">
    <name type="scientific">Vibrio aestuarianus</name>
    <dbReference type="NCBI Taxonomy" id="28171"/>
    <lineage>
        <taxon>Bacteria</taxon>
        <taxon>Pseudomonadati</taxon>
        <taxon>Pseudomonadota</taxon>
        <taxon>Gammaproteobacteria</taxon>
        <taxon>Vibrionales</taxon>
        <taxon>Vibrionaceae</taxon>
        <taxon>Vibrio</taxon>
    </lineage>
</organism>
<comment type="caution">
    <text evidence="2">The sequence shown here is derived from an EMBL/GenBank/DDBJ whole genome shotgun (WGS) entry which is preliminary data.</text>
</comment>
<evidence type="ECO:0000313" key="3">
    <source>
        <dbReference type="Proteomes" id="UP001140973"/>
    </source>
</evidence>
<reference evidence="2" key="1">
    <citation type="submission" date="2022-02" db="EMBL/GenBank/DDBJ databases">
        <title>Emergence and expansion in Europe of a Vibrio aestuarianus clonal complex pathogenic for oysters.</title>
        <authorList>
            <person name="Mesnil A."/>
            <person name="Travers M.-A."/>
        </authorList>
    </citation>
    <scope>NUCLEOTIDE SEQUENCE</scope>
    <source>
        <strain evidence="2">151-ITT-15-cp-1</strain>
    </source>
</reference>
<dbReference type="Pfam" id="PF08937">
    <property type="entry name" value="ThsB_TIR"/>
    <property type="match status" value="1"/>
</dbReference>
<dbReference type="InterPro" id="IPR015032">
    <property type="entry name" value="ThsB__TIR-like_domain"/>
</dbReference>
<dbReference type="Proteomes" id="UP001140973">
    <property type="component" value="Unassembled WGS sequence"/>
</dbReference>
<evidence type="ECO:0000259" key="1">
    <source>
        <dbReference type="Pfam" id="PF08937"/>
    </source>
</evidence>
<accession>A0A9X4J5D3</accession>
<gene>
    <name evidence="2" type="ORF">L9W73_17995</name>
</gene>
<protein>
    <submittedName>
        <fullName evidence="2">TIR domain-containing protein</fullName>
    </submittedName>
</protein>
<feature type="domain" description="Thoeris protein ThsB TIR-like" evidence="1">
    <location>
        <begin position="30"/>
        <end position="76"/>
    </location>
</feature>
<dbReference type="AlphaFoldDB" id="A0A9X4J5D3"/>
<sequence length="94" mass="10645">MTETLLQRVFESVVAFGSPYIDLIHNDSADKQARVERELRGSNVLLLLETSSTLKSPWVQWELDTAQSLGIPIKSIQFNDPDFAIRHIQSVFEG</sequence>
<proteinExistence type="predicted"/>